<feature type="transmembrane region" description="Helical" evidence="1">
    <location>
        <begin position="165"/>
        <end position="185"/>
    </location>
</feature>
<dbReference type="Proteomes" id="UP001419910">
    <property type="component" value="Unassembled WGS sequence"/>
</dbReference>
<comment type="caution">
    <text evidence="2">The sequence shown here is derived from an EMBL/GenBank/DDBJ whole genome shotgun (WGS) entry which is preliminary data.</text>
</comment>
<accession>A0ABU9Y3Q0</accession>
<proteinExistence type="predicted"/>
<keyword evidence="1" id="KW-1133">Transmembrane helix</keyword>
<evidence type="ECO:0000313" key="2">
    <source>
        <dbReference type="EMBL" id="MEN2790397.1"/>
    </source>
</evidence>
<protein>
    <submittedName>
        <fullName evidence="2">Uncharacterized protein</fullName>
    </submittedName>
</protein>
<name>A0ABU9Y3Q0_9SPHN</name>
<sequence>MRLTKLAVQSRLRDFVFINYSQLGFASTSGALAFAGGSLIPIVKDGGSSFLPRIGFLIAGFCITMISLTTWNARSIFCGSARLSVGDALWPLAMGLANFVLFATLLPGSDPLVWQWFPLVAVFHGFFGFLLTRRRLKITCQDLDFESDLSDLKEMMIIEVKSDNSGTIIFMVVSMGFFIAIQLCQKYQTCWLPLVCSAIVLIYVLISIKICHRAFGFLEKAEKLISD</sequence>
<dbReference type="RefSeq" id="WP_343889395.1">
    <property type="nucleotide sequence ID" value="NZ_BAAAEH010000021.1"/>
</dbReference>
<keyword evidence="1" id="KW-0812">Transmembrane</keyword>
<gene>
    <name evidence="2" type="ORF">ABC974_12230</name>
</gene>
<feature type="transmembrane region" description="Helical" evidence="1">
    <location>
        <begin position="112"/>
        <end position="131"/>
    </location>
</feature>
<feature type="transmembrane region" description="Helical" evidence="1">
    <location>
        <begin position="54"/>
        <end position="73"/>
    </location>
</feature>
<keyword evidence="3" id="KW-1185">Reference proteome</keyword>
<evidence type="ECO:0000313" key="3">
    <source>
        <dbReference type="Proteomes" id="UP001419910"/>
    </source>
</evidence>
<dbReference type="EMBL" id="JBDIME010000009">
    <property type="protein sequence ID" value="MEN2790397.1"/>
    <property type="molecule type" value="Genomic_DNA"/>
</dbReference>
<organism evidence="2 3">
    <name type="scientific">Sphingomonas oligophenolica</name>
    <dbReference type="NCBI Taxonomy" id="301154"/>
    <lineage>
        <taxon>Bacteria</taxon>
        <taxon>Pseudomonadati</taxon>
        <taxon>Pseudomonadota</taxon>
        <taxon>Alphaproteobacteria</taxon>
        <taxon>Sphingomonadales</taxon>
        <taxon>Sphingomonadaceae</taxon>
        <taxon>Sphingomonas</taxon>
    </lineage>
</organism>
<reference evidence="2 3" key="1">
    <citation type="submission" date="2024-05" db="EMBL/GenBank/DDBJ databases">
        <authorList>
            <person name="Liu Q."/>
            <person name="Xin Y.-H."/>
        </authorList>
    </citation>
    <scope>NUCLEOTIDE SEQUENCE [LARGE SCALE GENOMIC DNA]</scope>
    <source>
        <strain evidence="2 3">CGMCC 1.10181</strain>
    </source>
</reference>
<keyword evidence="1" id="KW-0472">Membrane</keyword>
<feature type="transmembrane region" description="Helical" evidence="1">
    <location>
        <begin position="85"/>
        <end position="106"/>
    </location>
</feature>
<feature type="transmembrane region" description="Helical" evidence="1">
    <location>
        <begin position="20"/>
        <end position="42"/>
    </location>
</feature>
<evidence type="ECO:0000256" key="1">
    <source>
        <dbReference type="SAM" id="Phobius"/>
    </source>
</evidence>
<feature type="transmembrane region" description="Helical" evidence="1">
    <location>
        <begin position="191"/>
        <end position="211"/>
    </location>
</feature>